<dbReference type="InterPro" id="IPR035093">
    <property type="entry name" value="RelE/ParE_toxin_dom_sf"/>
</dbReference>
<protein>
    <submittedName>
        <fullName evidence="2">Type II toxin-antitoxin system RelE/ParE family toxin</fullName>
    </submittedName>
</protein>
<dbReference type="RefSeq" id="WP_064971185.1">
    <property type="nucleotide sequence ID" value="NZ_CP081926.1"/>
</dbReference>
<dbReference type="InterPro" id="IPR007712">
    <property type="entry name" value="RelE/ParE_toxin"/>
</dbReference>
<dbReference type="AlphaFoldDB" id="A0AAP3EV07"/>
<comment type="caution">
    <text evidence="2">The sequence shown here is derived from an EMBL/GenBank/DDBJ whole genome shotgun (WGS) entry which is preliminary data.</text>
</comment>
<evidence type="ECO:0000256" key="1">
    <source>
        <dbReference type="ARBA" id="ARBA00022649"/>
    </source>
</evidence>
<dbReference type="EMBL" id="JAOZYT010000169">
    <property type="protein sequence ID" value="MCW0525012.1"/>
    <property type="molecule type" value="Genomic_DNA"/>
</dbReference>
<organism evidence="2 3">
    <name type="scientific">Riemerella anatipestifer</name>
    <name type="common">Moraxella anatipestifer</name>
    <dbReference type="NCBI Taxonomy" id="34085"/>
    <lineage>
        <taxon>Bacteria</taxon>
        <taxon>Pseudomonadati</taxon>
        <taxon>Bacteroidota</taxon>
        <taxon>Flavobacteriia</taxon>
        <taxon>Flavobacteriales</taxon>
        <taxon>Weeksellaceae</taxon>
        <taxon>Riemerella</taxon>
    </lineage>
</organism>
<evidence type="ECO:0000313" key="3">
    <source>
        <dbReference type="Proteomes" id="UP001207440"/>
    </source>
</evidence>
<reference evidence="2" key="1">
    <citation type="submission" date="2022-10" db="EMBL/GenBank/DDBJ databases">
        <title>Sifting through the core-genome to identify putative cross-protective antigens against Riemerella anatipestifer.</title>
        <authorList>
            <person name="Zheng X."/>
            <person name="Zhang W."/>
        </authorList>
    </citation>
    <scope>NUCLEOTIDE SEQUENCE</scope>
    <source>
        <strain evidence="2">ZWRA178</strain>
    </source>
</reference>
<gene>
    <name evidence="2" type="ORF">OKE68_11940</name>
</gene>
<evidence type="ECO:0000313" key="2">
    <source>
        <dbReference type="EMBL" id="MCW0525012.1"/>
    </source>
</evidence>
<keyword evidence="1" id="KW-1277">Toxin-antitoxin system</keyword>
<name>A0AAP3EV07_RIEAN</name>
<dbReference type="Proteomes" id="UP001207440">
    <property type="component" value="Unassembled WGS sequence"/>
</dbReference>
<dbReference type="Pfam" id="PF05016">
    <property type="entry name" value="ParE_toxin"/>
    <property type="match status" value="1"/>
</dbReference>
<accession>A0AAP3EV07</accession>
<proteinExistence type="predicted"/>
<dbReference type="Gene3D" id="3.30.2310.20">
    <property type="entry name" value="RelE-like"/>
    <property type="match status" value="1"/>
</dbReference>
<sequence>MHEIIWSNRAEQKYNEELLYWLNRNQSNEYPLKIINEVDRVEKILINNPYIGRVTDVKDIRFFPILRKFLLYYQVTENIIHILAFINADTNERL</sequence>